<gene>
    <name evidence="2" type="ORF">F2Y07_11580</name>
</gene>
<dbReference type="PROSITE" id="PS51257">
    <property type="entry name" value="PROKAR_LIPOPROTEIN"/>
    <property type="match status" value="1"/>
</dbReference>
<dbReference type="Proteomes" id="UP000322658">
    <property type="component" value="Unassembled WGS sequence"/>
</dbReference>
<name>A0A5B3GLI1_9BACT</name>
<feature type="chain" id="PRO_5022871823" evidence="1">
    <location>
        <begin position="20"/>
        <end position="243"/>
    </location>
</feature>
<accession>A0A5B3GLI1</accession>
<proteinExistence type="predicted"/>
<dbReference type="AlphaFoldDB" id="A0A5B3GLI1"/>
<dbReference type="EMBL" id="VVXJ01000028">
    <property type="protein sequence ID" value="KAA2374152.1"/>
    <property type="molecule type" value="Genomic_DNA"/>
</dbReference>
<dbReference type="RefSeq" id="WP_118406954.1">
    <property type="nucleotide sequence ID" value="NZ_AP031448.1"/>
</dbReference>
<comment type="caution">
    <text evidence="2">The sequence shown here is derived from an EMBL/GenBank/DDBJ whole genome shotgun (WGS) entry which is preliminary data.</text>
</comment>
<evidence type="ECO:0000256" key="1">
    <source>
        <dbReference type="SAM" id="SignalP"/>
    </source>
</evidence>
<keyword evidence="1" id="KW-0732">Signal</keyword>
<evidence type="ECO:0000313" key="3">
    <source>
        <dbReference type="Proteomes" id="UP000322658"/>
    </source>
</evidence>
<reference evidence="2 3" key="1">
    <citation type="journal article" date="2019" name="Nat. Med.">
        <title>A library of human gut bacterial isolates paired with longitudinal multiomics data enables mechanistic microbiome research.</title>
        <authorList>
            <person name="Poyet M."/>
            <person name="Groussin M."/>
            <person name="Gibbons S.M."/>
            <person name="Avila-Pacheco J."/>
            <person name="Jiang X."/>
            <person name="Kearney S.M."/>
            <person name="Perrotta A.R."/>
            <person name="Berdy B."/>
            <person name="Zhao S."/>
            <person name="Lieberman T.D."/>
            <person name="Swanson P.K."/>
            <person name="Smith M."/>
            <person name="Roesemann S."/>
            <person name="Alexander J.E."/>
            <person name="Rich S.A."/>
            <person name="Livny J."/>
            <person name="Vlamakis H."/>
            <person name="Clish C."/>
            <person name="Bullock K."/>
            <person name="Deik A."/>
            <person name="Scott J."/>
            <person name="Pierce K.A."/>
            <person name="Xavier R.J."/>
            <person name="Alm E.J."/>
        </authorList>
    </citation>
    <scope>NUCLEOTIDE SEQUENCE [LARGE SCALE GENOMIC DNA]</scope>
    <source>
        <strain evidence="2 3">BIOML-A1</strain>
    </source>
</reference>
<evidence type="ECO:0000313" key="2">
    <source>
        <dbReference type="EMBL" id="KAA2374152.1"/>
    </source>
</evidence>
<organism evidence="2 3">
    <name type="scientific">Alistipes shahii</name>
    <dbReference type="NCBI Taxonomy" id="328814"/>
    <lineage>
        <taxon>Bacteria</taxon>
        <taxon>Pseudomonadati</taxon>
        <taxon>Bacteroidota</taxon>
        <taxon>Bacteroidia</taxon>
        <taxon>Bacteroidales</taxon>
        <taxon>Rikenellaceae</taxon>
        <taxon>Alistipes</taxon>
    </lineage>
</organism>
<sequence>MKKLLLPLLLAAFAVGVSSCSDDKIPGDPEGTVTLNMMDESNGKTMLDDSGIYIDKAQNFVSGDNCVLFALGKVGGLGAVAPKSLVTGASAAAVQAGHGYVAVRPGVLMSFPSGKHAMPIGGQKMNYLKIYVVSPLTEESRTVGAAIRYVTDLPKPYKLPEYGSTVLRIDRSNYDHLEQEVSLSLPAGDVEHVFDDDGYAIECERRGGKLVFRLGDWFSNRFELFLRINESYTRVYVEADVPL</sequence>
<dbReference type="InterPro" id="IPR032217">
    <property type="entry name" value="DUF5036"/>
</dbReference>
<dbReference type="Pfam" id="PF16439">
    <property type="entry name" value="DUF5036"/>
    <property type="match status" value="1"/>
</dbReference>
<protein>
    <submittedName>
        <fullName evidence="2">DUF5036 domain-containing protein</fullName>
    </submittedName>
</protein>
<feature type="signal peptide" evidence="1">
    <location>
        <begin position="1"/>
        <end position="19"/>
    </location>
</feature>